<feature type="compositionally biased region" description="Basic and acidic residues" evidence="1">
    <location>
        <begin position="60"/>
        <end position="76"/>
    </location>
</feature>
<dbReference type="AlphaFoldDB" id="A0A183DPN2"/>
<feature type="compositionally biased region" description="Polar residues" evidence="1">
    <location>
        <begin position="33"/>
        <end position="46"/>
    </location>
</feature>
<feature type="compositionally biased region" description="Low complexity" evidence="1">
    <location>
        <begin position="47"/>
        <end position="57"/>
    </location>
</feature>
<dbReference type="EMBL" id="UYRT01078091">
    <property type="protein sequence ID" value="VDN17759.1"/>
    <property type="molecule type" value="Genomic_DNA"/>
</dbReference>
<accession>A0A183DPN2</accession>
<proteinExistence type="predicted"/>
<feature type="region of interest" description="Disordered" evidence="1">
    <location>
        <begin position="1"/>
        <end position="83"/>
    </location>
</feature>
<dbReference type="WBParaSite" id="GPUH_0001068601-mRNA-1">
    <property type="protein sequence ID" value="GPUH_0001068601-mRNA-1"/>
    <property type="gene ID" value="GPUH_0001068601"/>
</dbReference>
<gene>
    <name evidence="2" type="ORF">GPUH_LOCUS10673</name>
</gene>
<sequence>MRTDDGALSDRFPVSSSADARNIFGTADGDAKSGSSPNDIVSPTVMTSSGFTTSSGFQDSPERSPDKDAEFGEKFSDMTVTLK</sequence>
<evidence type="ECO:0000313" key="4">
    <source>
        <dbReference type="WBParaSite" id="GPUH_0001068601-mRNA-1"/>
    </source>
</evidence>
<evidence type="ECO:0000313" key="2">
    <source>
        <dbReference type="EMBL" id="VDN17759.1"/>
    </source>
</evidence>
<evidence type="ECO:0000313" key="3">
    <source>
        <dbReference type="Proteomes" id="UP000271098"/>
    </source>
</evidence>
<organism evidence="4">
    <name type="scientific">Gongylonema pulchrum</name>
    <dbReference type="NCBI Taxonomy" id="637853"/>
    <lineage>
        <taxon>Eukaryota</taxon>
        <taxon>Metazoa</taxon>
        <taxon>Ecdysozoa</taxon>
        <taxon>Nematoda</taxon>
        <taxon>Chromadorea</taxon>
        <taxon>Rhabditida</taxon>
        <taxon>Spirurina</taxon>
        <taxon>Spiruromorpha</taxon>
        <taxon>Spiruroidea</taxon>
        <taxon>Gongylonematidae</taxon>
        <taxon>Gongylonema</taxon>
    </lineage>
</organism>
<protein>
    <submittedName>
        <fullName evidence="4">Ovule protein</fullName>
    </submittedName>
</protein>
<reference evidence="4" key="1">
    <citation type="submission" date="2016-06" db="UniProtKB">
        <authorList>
            <consortium name="WormBaseParasite"/>
        </authorList>
    </citation>
    <scope>IDENTIFICATION</scope>
</reference>
<dbReference type="Proteomes" id="UP000271098">
    <property type="component" value="Unassembled WGS sequence"/>
</dbReference>
<reference evidence="2 3" key="2">
    <citation type="submission" date="2018-11" db="EMBL/GenBank/DDBJ databases">
        <authorList>
            <consortium name="Pathogen Informatics"/>
        </authorList>
    </citation>
    <scope>NUCLEOTIDE SEQUENCE [LARGE SCALE GENOMIC DNA]</scope>
</reference>
<name>A0A183DPN2_9BILA</name>
<evidence type="ECO:0000256" key="1">
    <source>
        <dbReference type="SAM" id="MobiDB-lite"/>
    </source>
</evidence>
<dbReference type="OrthoDB" id="5842556at2759"/>
<keyword evidence="3" id="KW-1185">Reference proteome</keyword>